<dbReference type="EMBL" id="SEYY01000639">
    <property type="protein sequence ID" value="KAB7506823.1"/>
    <property type="molecule type" value="Genomic_DNA"/>
</dbReference>
<keyword evidence="2" id="KW-1185">Reference proteome</keyword>
<comment type="caution">
    <text evidence="1">The sequence shown here is derived from an EMBL/GenBank/DDBJ whole genome shotgun (WGS) entry which is preliminary data.</text>
</comment>
<name>A0A5N5TKY0_9CRUS</name>
<reference evidence="1 2" key="1">
    <citation type="journal article" date="2019" name="PLoS Biol.">
        <title>Sex chromosomes control vertical transmission of feminizing Wolbachia symbionts in an isopod.</title>
        <authorList>
            <person name="Becking T."/>
            <person name="Chebbi M.A."/>
            <person name="Giraud I."/>
            <person name="Moumen B."/>
            <person name="Laverre T."/>
            <person name="Caubet Y."/>
            <person name="Peccoud J."/>
            <person name="Gilbert C."/>
            <person name="Cordaux R."/>
        </authorList>
    </citation>
    <scope>NUCLEOTIDE SEQUENCE [LARGE SCALE GENOMIC DNA]</scope>
    <source>
        <strain evidence="1">ANa2</strain>
        <tissue evidence="1">Whole body excluding digestive tract and cuticle</tissue>
    </source>
</reference>
<gene>
    <name evidence="1" type="ORF">Anas_10128</name>
</gene>
<dbReference type="AlphaFoldDB" id="A0A5N5TKY0"/>
<proteinExistence type="predicted"/>
<accession>A0A5N5TKY0</accession>
<protein>
    <submittedName>
        <fullName evidence="1">Uncharacterized protein</fullName>
    </submittedName>
</protein>
<organism evidence="1 2">
    <name type="scientific">Armadillidium nasatum</name>
    <dbReference type="NCBI Taxonomy" id="96803"/>
    <lineage>
        <taxon>Eukaryota</taxon>
        <taxon>Metazoa</taxon>
        <taxon>Ecdysozoa</taxon>
        <taxon>Arthropoda</taxon>
        <taxon>Crustacea</taxon>
        <taxon>Multicrustacea</taxon>
        <taxon>Malacostraca</taxon>
        <taxon>Eumalacostraca</taxon>
        <taxon>Peracarida</taxon>
        <taxon>Isopoda</taxon>
        <taxon>Oniscidea</taxon>
        <taxon>Crinocheta</taxon>
        <taxon>Armadillidiidae</taxon>
        <taxon>Armadillidium</taxon>
    </lineage>
</organism>
<evidence type="ECO:0000313" key="2">
    <source>
        <dbReference type="Proteomes" id="UP000326759"/>
    </source>
</evidence>
<dbReference type="Proteomes" id="UP000326759">
    <property type="component" value="Unassembled WGS sequence"/>
</dbReference>
<evidence type="ECO:0000313" key="1">
    <source>
        <dbReference type="EMBL" id="KAB7506823.1"/>
    </source>
</evidence>
<sequence>MHPVEVHECSKVSLNKDVKENEIVSNIVSVNCNLNKDTSIDLKLTEEGKDNKHLEEVLIQDKDSSQESKGNRNSCSDMCSNKNFIQQEIVTQDDVDIVDPDLCKTNMNNSIVSKDDLNTTGSQENIFKNKLVYGNDYLEKNDESKIEDINTSDKLSSSLVRELIPRVVVSKLNQNDEPFIRDKSVSNTENFNTPKNAVSLLNNENFVKENFDFEFTNVTPEISLKHEKFSNCRVESPFSDTFLLEKNAHISDEQIPSLDSEFLITHEMLEEMVLKKVMHYNDDSIVGSSQSVSIKEVSNEDITPTYDKFVNEVNGCVFGNNSHITEKLTSHSQDSQLLITREIFRRNGFE</sequence>